<sequence length="281" mass="32600">MNNLYNQVFSNSYIRNIIYKNVSEIHRSLNRNAIGYYDSIITTQWMIENNQLPLLIDKLKLFKLDKIKLDITFPLIEYLCKHKQDIELIKYLYNQLHPTNELNLQLFHENLKCGNIQMIDYLLSSISVFDDEIETEIDNCVDSCTIGINEMYQTIIEYNQLELIKYIDSKYSHVNISAMTMDSSCLYANIDIIEYLDVHRSNQVPFSGECLKIATSNNDKPLVEYLIKRGYTLSIKESISIADSNNNFEILKLLKSIDDGNDNGDNRNTSESVPLKIFCGI</sequence>
<evidence type="ECO:0000313" key="1">
    <source>
        <dbReference type="EMBL" id="KYQ89591.1"/>
    </source>
</evidence>
<dbReference type="Proteomes" id="UP000076078">
    <property type="component" value="Unassembled WGS sequence"/>
</dbReference>
<keyword evidence="2" id="KW-1185">Reference proteome</keyword>
<reference evidence="1 2" key="1">
    <citation type="submission" date="2015-12" db="EMBL/GenBank/DDBJ databases">
        <title>Dictyostelia acquired genes for synthesis and detection of signals that induce cell-type specialization by lateral gene transfer from prokaryotes.</title>
        <authorList>
            <person name="Gloeckner G."/>
            <person name="Schaap P."/>
        </authorList>
    </citation>
    <scope>NUCLEOTIDE SEQUENCE [LARGE SCALE GENOMIC DNA]</scope>
    <source>
        <strain evidence="1 2">TK</strain>
    </source>
</reference>
<dbReference type="InterPro" id="IPR036770">
    <property type="entry name" value="Ankyrin_rpt-contain_sf"/>
</dbReference>
<dbReference type="AlphaFoldDB" id="A0A151Z6J8"/>
<name>A0A151Z6J8_TIELA</name>
<dbReference type="Gene3D" id="1.25.40.20">
    <property type="entry name" value="Ankyrin repeat-containing domain"/>
    <property type="match status" value="1"/>
</dbReference>
<accession>A0A151Z6J8</accession>
<comment type="caution">
    <text evidence="1">The sequence shown here is derived from an EMBL/GenBank/DDBJ whole genome shotgun (WGS) entry which is preliminary data.</text>
</comment>
<dbReference type="PANTHER" id="PTHR32142">
    <property type="entry name" value="B BOX-TYPE DOMAIN-CONTAINING PROTEIN-RELATED"/>
    <property type="match status" value="1"/>
</dbReference>
<gene>
    <name evidence="1" type="ORF">DLAC_09546</name>
</gene>
<dbReference type="SUPFAM" id="SSF48403">
    <property type="entry name" value="Ankyrin repeat"/>
    <property type="match status" value="1"/>
</dbReference>
<evidence type="ECO:0000313" key="2">
    <source>
        <dbReference type="Proteomes" id="UP000076078"/>
    </source>
</evidence>
<dbReference type="EMBL" id="LODT01000039">
    <property type="protein sequence ID" value="KYQ89591.1"/>
    <property type="molecule type" value="Genomic_DNA"/>
</dbReference>
<protein>
    <recommendedName>
        <fullName evidence="3">Ankyrin repeat-containing protein</fullName>
    </recommendedName>
</protein>
<dbReference type="PANTHER" id="PTHR32142:SF64">
    <property type="entry name" value="ANKYRIN REPEAT-CONTAINING PROTEIN-RELATED"/>
    <property type="match status" value="1"/>
</dbReference>
<evidence type="ECO:0008006" key="3">
    <source>
        <dbReference type="Google" id="ProtNLM"/>
    </source>
</evidence>
<organism evidence="1 2">
    <name type="scientific">Tieghemostelium lacteum</name>
    <name type="common">Slime mold</name>
    <name type="synonym">Dictyostelium lacteum</name>
    <dbReference type="NCBI Taxonomy" id="361077"/>
    <lineage>
        <taxon>Eukaryota</taxon>
        <taxon>Amoebozoa</taxon>
        <taxon>Evosea</taxon>
        <taxon>Eumycetozoa</taxon>
        <taxon>Dictyostelia</taxon>
        <taxon>Dictyosteliales</taxon>
        <taxon>Raperosteliaceae</taxon>
        <taxon>Tieghemostelium</taxon>
    </lineage>
</organism>
<dbReference type="InParanoid" id="A0A151Z6J8"/>
<proteinExistence type="predicted"/>